<reference evidence="2" key="1">
    <citation type="submission" date="2018-07" db="EMBL/GenBank/DDBJ databases">
        <authorList>
            <person name="Quirk P.G."/>
            <person name="Krulwich T.A."/>
        </authorList>
    </citation>
    <scope>NUCLEOTIDE SEQUENCE</scope>
</reference>
<dbReference type="Pfam" id="PF13609">
    <property type="entry name" value="Porin_4"/>
    <property type="match status" value="1"/>
</dbReference>
<dbReference type="GO" id="GO:0015288">
    <property type="term" value="F:porin activity"/>
    <property type="evidence" value="ECO:0007669"/>
    <property type="project" value="InterPro"/>
</dbReference>
<dbReference type="InterPro" id="IPR023614">
    <property type="entry name" value="Porin_dom_sf"/>
</dbReference>
<sequence length="392" mass="40980">MKKLLYGTTALATAGLLFGAAGEAKAADRLELGVHGYMQQWMVLNDIGLTNVEDGAGKHPFDWAAVDQKHNSEVCFTGSYKYDNQVTIGVDVQLEANTSGDQIDESYLWISTEGFGKVIIGDENNAAYLMQVTAPTGGLSHNQGVLTSLPNQGFVIAPQGFAFDDTTMGGTLLRFDDNDSGKFTYISPRFAGFQIGASYWPNFEAGGDNNNSIQRVAGATGPGTTGNINGAALGINYKEKFGDVGVEASLGGMYGDTPPVAGSNDLFAGSAGLLLTFGGFEVGGSYTQAQGDRSATQQYDGYSYDVGVAYTTGPYKVGLAYQRGKNEGNPDNSSEQHADYLILSGTYTMGPGVRIIAGLYAADLDGEDGAAAANQVKEFSAIGGGAGITLSF</sequence>
<dbReference type="AlphaFoldDB" id="A0A380TEA9"/>
<feature type="domain" description="Porin" evidence="1">
    <location>
        <begin position="21"/>
        <end position="363"/>
    </location>
</feature>
<dbReference type="InterPro" id="IPR033900">
    <property type="entry name" value="Gram_neg_porin_domain"/>
</dbReference>
<dbReference type="Gene3D" id="2.40.160.10">
    <property type="entry name" value="Porin"/>
    <property type="match status" value="1"/>
</dbReference>
<dbReference type="SUPFAM" id="SSF56935">
    <property type="entry name" value="Porins"/>
    <property type="match status" value="1"/>
</dbReference>
<gene>
    <name evidence="2" type="ORF">DF3PB_2740003</name>
</gene>
<name>A0A380TEA9_9ZZZZ</name>
<evidence type="ECO:0000259" key="1">
    <source>
        <dbReference type="Pfam" id="PF13609"/>
    </source>
</evidence>
<organism evidence="2">
    <name type="scientific">metagenome</name>
    <dbReference type="NCBI Taxonomy" id="256318"/>
    <lineage>
        <taxon>unclassified sequences</taxon>
        <taxon>metagenomes</taxon>
    </lineage>
</organism>
<protein>
    <recommendedName>
        <fullName evidence="1">Porin domain-containing protein</fullName>
    </recommendedName>
</protein>
<accession>A0A380TEA9</accession>
<proteinExistence type="predicted"/>
<dbReference type="EMBL" id="UIDG01000195">
    <property type="protein sequence ID" value="SUS06367.1"/>
    <property type="molecule type" value="Genomic_DNA"/>
</dbReference>
<evidence type="ECO:0000313" key="2">
    <source>
        <dbReference type="EMBL" id="SUS06367.1"/>
    </source>
</evidence>
<dbReference type="GO" id="GO:0016020">
    <property type="term" value="C:membrane"/>
    <property type="evidence" value="ECO:0007669"/>
    <property type="project" value="InterPro"/>
</dbReference>